<keyword evidence="1" id="KW-1133">Transmembrane helix</keyword>
<sequence>MLDFILNSLVVPIIVGVAVQLFSRWLNEKNNKK</sequence>
<dbReference type="Proteomes" id="UP001565242">
    <property type="component" value="Unassembled WGS sequence"/>
</dbReference>
<protein>
    <submittedName>
        <fullName evidence="2">Type I toxin-antitoxin system Fst family toxin</fullName>
    </submittedName>
</protein>
<evidence type="ECO:0000313" key="3">
    <source>
        <dbReference type="Proteomes" id="UP001565242"/>
    </source>
</evidence>
<dbReference type="NCBIfam" id="NF033608">
    <property type="entry name" value="type_I_tox_Fst"/>
    <property type="match status" value="1"/>
</dbReference>
<keyword evidence="3" id="KW-1185">Reference proteome</keyword>
<reference evidence="2 3" key="1">
    <citation type="submission" date="2024-03" db="EMBL/GenBank/DDBJ databases">
        <title>Mouse gut bacterial collection (mGBC) of GemPharmatech.</title>
        <authorList>
            <person name="He Y."/>
            <person name="Dong L."/>
            <person name="Wu D."/>
            <person name="Gao X."/>
            <person name="Lin Z."/>
        </authorList>
    </citation>
    <scope>NUCLEOTIDE SEQUENCE [LARGE SCALE GENOMIC DNA]</scope>
    <source>
        <strain evidence="2 3">20-218</strain>
    </source>
</reference>
<gene>
    <name evidence="2" type="ORF">AALM99_06965</name>
</gene>
<evidence type="ECO:0000313" key="2">
    <source>
        <dbReference type="EMBL" id="MEY8538179.1"/>
    </source>
</evidence>
<comment type="caution">
    <text evidence="2">The sequence shown here is derived from an EMBL/GenBank/DDBJ whole genome shotgun (WGS) entry which is preliminary data.</text>
</comment>
<organism evidence="2 3">
    <name type="scientific">Lactococcus muris</name>
    <dbReference type="NCBI Taxonomy" id="2941330"/>
    <lineage>
        <taxon>Bacteria</taxon>
        <taxon>Bacillati</taxon>
        <taxon>Bacillota</taxon>
        <taxon>Bacilli</taxon>
        <taxon>Lactobacillales</taxon>
        <taxon>Streptococcaceae</taxon>
        <taxon>Lactococcus</taxon>
    </lineage>
</organism>
<dbReference type="EMBL" id="JBCLSQ010000015">
    <property type="protein sequence ID" value="MEY8538179.1"/>
    <property type="molecule type" value="Genomic_DNA"/>
</dbReference>
<keyword evidence="1" id="KW-0472">Membrane</keyword>
<evidence type="ECO:0000256" key="1">
    <source>
        <dbReference type="SAM" id="Phobius"/>
    </source>
</evidence>
<name>A0ABV4DAV5_9LACT</name>
<feature type="transmembrane region" description="Helical" evidence="1">
    <location>
        <begin position="6"/>
        <end position="26"/>
    </location>
</feature>
<dbReference type="RefSeq" id="WP_251713402.1">
    <property type="nucleotide sequence ID" value="NZ_JBCLSQ010000015.1"/>
</dbReference>
<accession>A0ABV4DAV5</accession>
<keyword evidence="1" id="KW-0812">Transmembrane</keyword>
<proteinExistence type="predicted"/>